<dbReference type="Proteomes" id="UP000192333">
    <property type="component" value="Chromosome I"/>
</dbReference>
<dbReference type="AlphaFoldDB" id="A0A1W2HA67"/>
<keyword evidence="3" id="KW-1185">Reference proteome</keyword>
<keyword evidence="1" id="KW-0732">Signal</keyword>
<reference evidence="3" key="1">
    <citation type="submission" date="2017-04" db="EMBL/GenBank/DDBJ databases">
        <authorList>
            <person name="Varghese N."/>
            <person name="Submissions S."/>
        </authorList>
    </citation>
    <scope>NUCLEOTIDE SEQUENCE [LARGE SCALE GENOMIC DNA]</scope>
    <source>
        <strain evidence="3">DSM 16537</strain>
    </source>
</reference>
<protein>
    <submittedName>
        <fullName evidence="2">Uncharacterized protein</fullName>
    </submittedName>
</protein>
<evidence type="ECO:0000313" key="2">
    <source>
        <dbReference type="EMBL" id="SMD45622.1"/>
    </source>
</evidence>
<feature type="signal peptide" evidence="1">
    <location>
        <begin position="1"/>
        <end position="28"/>
    </location>
</feature>
<dbReference type="STRING" id="758820.SAMN00777080_4280"/>
<feature type="chain" id="PRO_5012551812" evidence="1">
    <location>
        <begin position="29"/>
        <end position="396"/>
    </location>
</feature>
<name>A0A1W2HA67_9BACT</name>
<sequence length="396" mass="45489">MIYLKKYSKLIELSFFACLMLIFNVSCNDDIDNHVPIKEDTVPFERHPNLLFSRADVGNLEVIGDRLYYSNVSNPGYFDSEGIQHQFSMRSFDMRFSHSFSDNLTAGVLNNRNSLVIMPNYNYASNNVVALTPLNIPNLPLDAQLKEGWLEVPNFAFNENFIISSWERNLFFPGIEPIDNTFILELNVVNSSFGPHVDRQLPVLRKILLDLEIDGRSRLDLITAYSWEDGWIISGSISGLQNSFFVTKEGKATPLRNIYERFVILSLIKGPEGELFLTTEDEIFYSPDGDIFNLISIASSNQFLRIQFIQDRLITWAGRDNFYEILNYKDPENIEITELENLGLQGLWVKDIEFFNNQVYVSTNGGLFLKGLEDFWTVKEESVNEASVEIGWELSK</sequence>
<proteinExistence type="predicted"/>
<evidence type="ECO:0000256" key="1">
    <source>
        <dbReference type="SAM" id="SignalP"/>
    </source>
</evidence>
<dbReference type="RefSeq" id="WP_084122534.1">
    <property type="nucleotide sequence ID" value="NZ_LT838813.1"/>
</dbReference>
<gene>
    <name evidence="2" type="ORF">SAMN00777080_4280</name>
</gene>
<evidence type="ECO:0000313" key="3">
    <source>
        <dbReference type="Proteomes" id="UP000192333"/>
    </source>
</evidence>
<dbReference type="EMBL" id="LT838813">
    <property type="protein sequence ID" value="SMD45622.1"/>
    <property type="molecule type" value="Genomic_DNA"/>
</dbReference>
<accession>A0A1W2HA67</accession>
<dbReference type="OrthoDB" id="834924at2"/>
<organism evidence="2 3">
    <name type="scientific">Aquiflexum balticum DSM 16537</name>
    <dbReference type="NCBI Taxonomy" id="758820"/>
    <lineage>
        <taxon>Bacteria</taxon>
        <taxon>Pseudomonadati</taxon>
        <taxon>Bacteroidota</taxon>
        <taxon>Cytophagia</taxon>
        <taxon>Cytophagales</taxon>
        <taxon>Cyclobacteriaceae</taxon>
        <taxon>Aquiflexum</taxon>
    </lineage>
</organism>